<organism evidence="7 8">
    <name type="scientific">Nocardioides eburneiflavus</name>
    <dbReference type="NCBI Taxonomy" id="2518372"/>
    <lineage>
        <taxon>Bacteria</taxon>
        <taxon>Bacillati</taxon>
        <taxon>Actinomycetota</taxon>
        <taxon>Actinomycetes</taxon>
        <taxon>Propionibacteriales</taxon>
        <taxon>Nocardioidaceae</taxon>
        <taxon>Nocardioides</taxon>
    </lineage>
</organism>
<dbReference type="GO" id="GO:0043190">
    <property type="term" value="C:ATP-binding cassette (ABC) transporter complex"/>
    <property type="evidence" value="ECO:0007669"/>
    <property type="project" value="InterPro"/>
</dbReference>
<reference evidence="7 8" key="1">
    <citation type="submission" date="2019-04" db="EMBL/GenBank/DDBJ databases">
        <title>Three New Species of Nocardioides, Nocardioides euryhalodurans sp. nov., Nocardioides seonyuensis sp. nov. and Nocardioides eburneoflavus sp. nov. Isolated from Soil.</title>
        <authorList>
            <person name="Roh S.G."/>
            <person name="Lee C."/>
            <person name="Kim M.-K."/>
            <person name="Kim S.B."/>
        </authorList>
    </citation>
    <scope>NUCLEOTIDE SEQUENCE [LARGE SCALE GENOMIC DNA]</scope>
    <source>
        <strain evidence="7 8">MMS17-SY213</strain>
    </source>
</reference>
<dbReference type="PANTHER" id="PTHR34857">
    <property type="entry name" value="SLL0384 PROTEIN"/>
    <property type="match status" value="1"/>
</dbReference>
<dbReference type="PANTHER" id="PTHR34857:SF2">
    <property type="entry name" value="SLL0384 PROTEIN"/>
    <property type="match status" value="1"/>
</dbReference>
<comment type="subcellular location">
    <subcellularLocation>
        <location evidence="1">Cell membrane</location>
        <topology evidence="1">Multi-pass membrane protein</topology>
    </subcellularLocation>
</comment>
<dbReference type="InterPro" id="IPR003339">
    <property type="entry name" value="ABC/ECF_trnsptr_transmembrane"/>
</dbReference>
<feature type="transmembrane region" description="Helical" evidence="6">
    <location>
        <begin position="44"/>
        <end position="65"/>
    </location>
</feature>
<gene>
    <name evidence="7" type="primary">cbiQ</name>
    <name evidence="7" type="ORF">EXE59_23000</name>
</gene>
<feature type="transmembrane region" description="Helical" evidence="6">
    <location>
        <begin position="72"/>
        <end position="89"/>
    </location>
</feature>
<dbReference type="EMBL" id="SRRO01000001">
    <property type="protein sequence ID" value="TGN66495.1"/>
    <property type="molecule type" value="Genomic_DNA"/>
</dbReference>
<dbReference type="RefSeq" id="WP_135840966.1">
    <property type="nucleotide sequence ID" value="NZ_SRRO01000001.1"/>
</dbReference>
<keyword evidence="8" id="KW-1185">Reference proteome</keyword>
<comment type="caution">
    <text evidence="7">The sequence shown here is derived from an EMBL/GenBank/DDBJ whole genome shotgun (WGS) entry which is preliminary data.</text>
</comment>
<protein>
    <submittedName>
        <fullName evidence="7">Cobalt ECF transporter T component CbiQ</fullName>
    </submittedName>
</protein>
<keyword evidence="2" id="KW-1003">Cell membrane</keyword>
<dbReference type="InterPro" id="IPR012809">
    <property type="entry name" value="ECF_CbiQ"/>
</dbReference>
<keyword evidence="3 6" id="KW-0812">Transmembrane</keyword>
<evidence type="ECO:0000256" key="5">
    <source>
        <dbReference type="ARBA" id="ARBA00023136"/>
    </source>
</evidence>
<dbReference type="Pfam" id="PF02361">
    <property type="entry name" value="CbiQ"/>
    <property type="match status" value="1"/>
</dbReference>
<dbReference type="CDD" id="cd16914">
    <property type="entry name" value="EcfT"/>
    <property type="match status" value="1"/>
</dbReference>
<feature type="transmembrane region" description="Helical" evidence="6">
    <location>
        <begin position="109"/>
        <end position="128"/>
    </location>
</feature>
<dbReference type="GO" id="GO:0006824">
    <property type="term" value="P:cobalt ion transport"/>
    <property type="evidence" value="ECO:0007669"/>
    <property type="project" value="InterPro"/>
</dbReference>
<dbReference type="Proteomes" id="UP000297496">
    <property type="component" value="Unassembled WGS sequence"/>
</dbReference>
<dbReference type="OrthoDB" id="4533at2"/>
<accession>A0A4Z1CNF2</accession>
<sequence length="222" mass="24110">MGAGHGHRLFFHGHSPIHRAPAHLKVLALLGFMLVVVATPREAYVVFVVEALVLLGVVGVSRVPIGYLLPRMVVEVPFAVFAALMPFIAHGPRTEVLGVTVSEPGLVAGIALLVKGSIGVLASLTLAATTEPQDLLRGLQRLRMPELVVQVMGFMIRYLDVVTAELGRMMTALRSRGCDPRSPRHWPVLARSLGALFIRSYERGERVHLAMLSRGYDGKLPS</sequence>
<dbReference type="AlphaFoldDB" id="A0A4Z1CNF2"/>
<dbReference type="NCBIfam" id="TIGR02454">
    <property type="entry name" value="ECF_T_CbiQ"/>
    <property type="match status" value="1"/>
</dbReference>
<dbReference type="InterPro" id="IPR051611">
    <property type="entry name" value="ECF_transporter_component"/>
</dbReference>
<keyword evidence="4 6" id="KW-1133">Transmembrane helix</keyword>
<evidence type="ECO:0000256" key="6">
    <source>
        <dbReference type="SAM" id="Phobius"/>
    </source>
</evidence>
<evidence type="ECO:0000256" key="1">
    <source>
        <dbReference type="ARBA" id="ARBA00004651"/>
    </source>
</evidence>
<name>A0A4Z1CNF2_9ACTN</name>
<proteinExistence type="predicted"/>
<feature type="transmembrane region" description="Helical" evidence="6">
    <location>
        <begin position="20"/>
        <end position="38"/>
    </location>
</feature>
<evidence type="ECO:0000256" key="4">
    <source>
        <dbReference type="ARBA" id="ARBA00022989"/>
    </source>
</evidence>
<keyword evidence="5 6" id="KW-0472">Membrane</keyword>
<evidence type="ECO:0000256" key="2">
    <source>
        <dbReference type="ARBA" id="ARBA00022475"/>
    </source>
</evidence>
<evidence type="ECO:0000313" key="7">
    <source>
        <dbReference type="EMBL" id="TGN66495.1"/>
    </source>
</evidence>
<evidence type="ECO:0000256" key="3">
    <source>
        <dbReference type="ARBA" id="ARBA00022692"/>
    </source>
</evidence>
<evidence type="ECO:0000313" key="8">
    <source>
        <dbReference type="Proteomes" id="UP000297496"/>
    </source>
</evidence>